<keyword evidence="1" id="KW-0812">Transmembrane</keyword>
<accession>A0A139A1P5</accession>
<dbReference type="EMBL" id="KQ965821">
    <property type="protein sequence ID" value="KXS10465.1"/>
    <property type="molecule type" value="Genomic_DNA"/>
</dbReference>
<dbReference type="Proteomes" id="UP000070544">
    <property type="component" value="Unassembled WGS sequence"/>
</dbReference>
<feature type="chain" id="PRO_5007295842" evidence="2">
    <location>
        <begin position="31"/>
        <end position="303"/>
    </location>
</feature>
<proteinExistence type="predicted"/>
<keyword evidence="1" id="KW-0472">Membrane</keyword>
<keyword evidence="1" id="KW-1133">Transmembrane helix</keyword>
<keyword evidence="2" id="KW-0732">Signal</keyword>
<evidence type="ECO:0000256" key="1">
    <source>
        <dbReference type="SAM" id="Phobius"/>
    </source>
</evidence>
<dbReference type="OrthoDB" id="5594013at2759"/>
<dbReference type="AlphaFoldDB" id="A0A139A1P5"/>
<evidence type="ECO:0000256" key="2">
    <source>
        <dbReference type="SAM" id="SignalP"/>
    </source>
</evidence>
<keyword evidence="4" id="KW-1185">Reference proteome</keyword>
<sequence length="303" mass="32700">MAFLHPEVPLWRRLWSVGWLLLLVIAVAVANYNYKVDRNVVISGYNTTFAEGLQVSTKFAGIDTTALKVSYRLTVWGLGKYTSLAGITFIAGDTKLVFNGTSQNLGMDVVFTANVDGEIPFFAPHSFFKVLSCPSLVASFQPMDEYSGAFSIFAIEGTLDNPGPFIPIGFLSHSGKGAWNVIQAIVAAGDAPNYAYANGVVIKRSGSTKFISILQGLIQGLATLGYLMITTDIRIRGKKLNVMLISFGISLLFGLPGLNTAPSSVTVLTLVFVGGCVVNNFFRFVYEIEPVELTLLSSQPKSA</sequence>
<protein>
    <submittedName>
        <fullName evidence="3">Uncharacterized protein</fullName>
    </submittedName>
</protein>
<evidence type="ECO:0000313" key="4">
    <source>
        <dbReference type="Proteomes" id="UP000070544"/>
    </source>
</evidence>
<evidence type="ECO:0000313" key="3">
    <source>
        <dbReference type="EMBL" id="KXS10465.1"/>
    </source>
</evidence>
<name>A0A139A1P5_GONPJ</name>
<reference evidence="3 4" key="1">
    <citation type="journal article" date="2015" name="Genome Biol. Evol.">
        <title>Phylogenomic analyses indicate that early fungi evolved digesting cell walls of algal ancestors of land plants.</title>
        <authorList>
            <person name="Chang Y."/>
            <person name="Wang S."/>
            <person name="Sekimoto S."/>
            <person name="Aerts A.L."/>
            <person name="Choi C."/>
            <person name="Clum A."/>
            <person name="LaButti K.M."/>
            <person name="Lindquist E.A."/>
            <person name="Yee Ngan C."/>
            <person name="Ohm R.A."/>
            <person name="Salamov A.A."/>
            <person name="Grigoriev I.V."/>
            <person name="Spatafora J.W."/>
            <person name="Berbee M.L."/>
        </authorList>
    </citation>
    <scope>NUCLEOTIDE SEQUENCE [LARGE SCALE GENOMIC DNA]</scope>
    <source>
        <strain evidence="3 4">JEL478</strain>
    </source>
</reference>
<feature type="signal peptide" evidence="2">
    <location>
        <begin position="1"/>
        <end position="30"/>
    </location>
</feature>
<feature type="transmembrane region" description="Helical" evidence="1">
    <location>
        <begin position="240"/>
        <end position="258"/>
    </location>
</feature>
<gene>
    <name evidence="3" type="ORF">M427DRAFT_508235</name>
</gene>
<organism evidence="3 4">
    <name type="scientific">Gonapodya prolifera (strain JEL478)</name>
    <name type="common">Monoblepharis prolifera</name>
    <dbReference type="NCBI Taxonomy" id="1344416"/>
    <lineage>
        <taxon>Eukaryota</taxon>
        <taxon>Fungi</taxon>
        <taxon>Fungi incertae sedis</taxon>
        <taxon>Chytridiomycota</taxon>
        <taxon>Chytridiomycota incertae sedis</taxon>
        <taxon>Monoblepharidomycetes</taxon>
        <taxon>Monoblepharidales</taxon>
        <taxon>Gonapodyaceae</taxon>
        <taxon>Gonapodya</taxon>
    </lineage>
</organism>
<feature type="transmembrane region" description="Helical" evidence="1">
    <location>
        <begin position="264"/>
        <end position="282"/>
    </location>
</feature>